<proteinExistence type="predicted"/>
<organism evidence="1 2">
    <name type="scientific">Paraprevotella clara YIT 11840</name>
    <dbReference type="NCBI Taxonomy" id="762968"/>
    <lineage>
        <taxon>Bacteria</taxon>
        <taxon>Pseudomonadati</taxon>
        <taxon>Bacteroidota</taxon>
        <taxon>Bacteroidia</taxon>
        <taxon>Bacteroidales</taxon>
        <taxon>Prevotellaceae</taxon>
        <taxon>Paraprevotella</taxon>
    </lineage>
</organism>
<comment type="caution">
    <text evidence="1">The sequence shown here is derived from an EMBL/GenBank/DDBJ whole genome shotgun (WGS) entry which is preliminary data.</text>
</comment>
<evidence type="ECO:0000313" key="2">
    <source>
        <dbReference type="Proteomes" id="UP000003598"/>
    </source>
</evidence>
<dbReference type="Proteomes" id="UP000003598">
    <property type="component" value="Unassembled WGS sequence"/>
</dbReference>
<dbReference type="STRING" id="762968.HMPREF9441_03723"/>
<protein>
    <submittedName>
        <fullName evidence="1">Uncharacterized protein</fullName>
    </submittedName>
</protein>
<dbReference type="AlphaFoldDB" id="G5SWF0"/>
<reference evidence="1 2" key="1">
    <citation type="submission" date="2011-03" db="EMBL/GenBank/DDBJ databases">
        <authorList>
            <person name="Weinstock G."/>
            <person name="Sodergren E."/>
            <person name="Clifton S."/>
            <person name="Fulton L."/>
            <person name="Fulton B."/>
            <person name="Courtney L."/>
            <person name="Fronick C."/>
            <person name="Harrison M."/>
            <person name="Strong C."/>
            <person name="Farmer C."/>
            <person name="Delahaunty K."/>
            <person name="Markovic C."/>
            <person name="Hall O."/>
            <person name="Minx P."/>
            <person name="Tomlinson C."/>
            <person name="Mitreva M."/>
            <person name="Hou S."/>
            <person name="Chen J."/>
            <person name="Wollam A."/>
            <person name="Pepin K.H."/>
            <person name="Johnson M."/>
            <person name="Bhonagiri V."/>
            <person name="Zhang X."/>
            <person name="Suruliraj S."/>
            <person name="Warren W."/>
            <person name="Chinwalla A."/>
            <person name="Mardis E.R."/>
            <person name="Wilson R.K."/>
        </authorList>
    </citation>
    <scope>NUCLEOTIDE SEQUENCE [LARGE SCALE GENOMIC DNA]</scope>
    <source>
        <strain evidence="1 2">YIT 11840</strain>
    </source>
</reference>
<dbReference type="HOGENOM" id="CLU_2918473_0_0_10"/>
<name>G5SWF0_9BACT</name>
<sequence>MVSSFYPTAKLRAFLHSVRTKNTGVITIFSENEIGRIGASARQHQKTEIIAFSTAFLVKPR</sequence>
<accession>G5SWF0</accession>
<gene>
    <name evidence="1" type="ORF">HMPREF9441_03723</name>
</gene>
<evidence type="ECO:0000313" key="1">
    <source>
        <dbReference type="EMBL" id="EHG98615.1"/>
    </source>
</evidence>
<keyword evidence="2" id="KW-1185">Reference proteome</keyword>
<dbReference type="EMBL" id="AFFY01000074">
    <property type="protein sequence ID" value="EHG98615.1"/>
    <property type="molecule type" value="Genomic_DNA"/>
</dbReference>